<accession>A0A9K3JPR7</accession>
<sequence length="58" mass="6361">MSSTPLAQTEVLVVAPCSLCLFELMSQLAASLRTCWLQASHLLPYPPFFLLSLSSFSL</sequence>
<proteinExistence type="predicted"/>
<dbReference type="Proteomes" id="UP000215914">
    <property type="component" value="Unassembled WGS sequence"/>
</dbReference>
<evidence type="ECO:0000313" key="2">
    <source>
        <dbReference type="Proteomes" id="UP000215914"/>
    </source>
</evidence>
<protein>
    <submittedName>
        <fullName evidence="1">Uncharacterized protein</fullName>
    </submittedName>
</protein>
<reference evidence="1" key="1">
    <citation type="journal article" date="2017" name="Nature">
        <title>The sunflower genome provides insights into oil metabolism, flowering and Asterid evolution.</title>
        <authorList>
            <person name="Badouin H."/>
            <person name="Gouzy J."/>
            <person name="Grassa C.J."/>
            <person name="Murat F."/>
            <person name="Staton S.E."/>
            <person name="Cottret L."/>
            <person name="Lelandais-Briere C."/>
            <person name="Owens G.L."/>
            <person name="Carrere S."/>
            <person name="Mayjonade B."/>
            <person name="Legrand L."/>
            <person name="Gill N."/>
            <person name="Kane N.C."/>
            <person name="Bowers J.E."/>
            <person name="Hubner S."/>
            <person name="Bellec A."/>
            <person name="Berard A."/>
            <person name="Berges H."/>
            <person name="Blanchet N."/>
            <person name="Boniface M.C."/>
            <person name="Brunel D."/>
            <person name="Catrice O."/>
            <person name="Chaidir N."/>
            <person name="Claudel C."/>
            <person name="Donnadieu C."/>
            <person name="Faraut T."/>
            <person name="Fievet G."/>
            <person name="Helmstetter N."/>
            <person name="King M."/>
            <person name="Knapp S.J."/>
            <person name="Lai Z."/>
            <person name="Le Paslier M.C."/>
            <person name="Lippi Y."/>
            <person name="Lorenzon L."/>
            <person name="Mandel J.R."/>
            <person name="Marage G."/>
            <person name="Marchand G."/>
            <person name="Marquand E."/>
            <person name="Bret-Mestries E."/>
            <person name="Morien E."/>
            <person name="Nambeesan S."/>
            <person name="Nguyen T."/>
            <person name="Pegot-Espagnet P."/>
            <person name="Pouilly N."/>
            <person name="Raftis F."/>
            <person name="Sallet E."/>
            <person name="Schiex T."/>
            <person name="Thomas J."/>
            <person name="Vandecasteele C."/>
            <person name="Vares D."/>
            <person name="Vear F."/>
            <person name="Vautrin S."/>
            <person name="Crespi M."/>
            <person name="Mangin B."/>
            <person name="Burke J.M."/>
            <person name="Salse J."/>
            <person name="Munos S."/>
            <person name="Vincourt P."/>
            <person name="Rieseberg L.H."/>
            <person name="Langlade N.B."/>
        </authorList>
    </citation>
    <scope>NUCLEOTIDE SEQUENCE</scope>
    <source>
        <tissue evidence="1">Leaves</tissue>
    </source>
</reference>
<comment type="caution">
    <text evidence="1">The sequence shown here is derived from an EMBL/GenBank/DDBJ whole genome shotgun (WGS) entry which is preliminary data.</text>
</comment>
<dbReference type="Gramene" id="mRNA:HanXRQr2_Chr02g0072611">
    <property type="protein sequence ID" value="CDS:HanXRQr2_Chr02g0072611.1"/>
    <property type="gene ID" value="HanXRQr2_Chr02g0072611"/>
</dbReference>
<keyword evidence="2" id="KW-1185">Reference proteome</keyword>
<reference evidence="1" key="2">
    <citation type="submission" date="2020-06" db="EMBL/GenBank/DDBJ databases">
        <title>Helianthus annuus Genome sequencing and assembly Release 2.</title>
        <authorList>
            <person name="Gouzy J."/>
            <person name="Langlade N."/>
            <person name="Munos S."/>
        </authorList>
    </citation>
    <scope>NUCLEOTIDE SEQUENCE</scope>
    <source>
        <tissue evidence="1">Leaves</tissue>
    </source>
</reference>
<organism evidence="1 2">
    <name type="scientific">Helianthus annuus</name>
    <name type="common">Common sunflower</name>
    <dbReference type="NCBI Taxonomy" id="4232"/>
    <lineage>
        <taxon>Eukaryota</taxon>
        <taxon>Viridiplantae</taxon>
        <taxon>Streptophyta</taxon>
        <taxon>Embryophyta</taxon>
        <taxon>Tracheophyta</taxon>
        <taxon>Spermatophyta</taxon>
        <taxon>Magnoliopsida</taxon>
        <taxon>eudicotyledons</taxon>
        <taxon>Gunneridae</taxon>
        <taxon>Pentapetalae</taxon>
        <taxon>asterids</taxon>
        <taxon>campanulids</taxon>
        <taxon>Asterales</taxon>
        <taxon>Asteraceae</taxon>
        <taxon>Asteroideae</taxon>
        <taxon>Heliantheae alliance</taxon>
        <taxon>Heliantheae</taxon>
        <taxon>Helianthus</taxon>
    </lineage>
</organism>
<dbReference type="EMBL" id="MNCJ02000317">
    <property type="protein sequence ID" value="KAF5818994.1"/>
    <property type="molecule type" value="Genomic_DNA"/>
</dbReference>
<name>A0A9K3JPR7_HELAN</name>
<gene>
    <name evidence="1" type="ORF">HanXRQr2_Chr02g0072611</name>
</gene>
<evidence type="ECO:0000313" key="1">
    <source>
        <dbReference type="EMBL" id="KAF5818994.1"/>
    </source>
</evidence>
<dbReference type="AlphaFoldDB" id="A0A9K3JPR7"/>